<keyword evidence="6" id="KW-1185">Reference proteome</keyword>
<dbReference type="InterPro" id="IPR013324">
    <property type="entry name" value="RNA_pol_sigma_r3/r4-like"/>
</dbReference>
<dbReference type="AlphaFoldDB" id="A0AAV7HRX6"/>
<feature type="region of interest" description="Disordered" evidence="2">
    <location>
        <begin position="1"/>
        <end position="70"/>
    </location>
</feature>
<feature type="region of interest" description="Disordered" evidence="2">
    <location>
        <begin position="452"/>
        <end position="476"/>
    </location>
</feature>
<feature type="domain" description="RNA polymerase sigma-70 region 2" evidence="4">
    <location>
        <begin position="659"/>
        <end position="710"/>
    </location>
</feature>
<evidence type="ECO:0000259" key="3">
    <source>
        <dbReference type="Pfam" id="PF04539"/>
    </source>
</evidence>
<evidence type="ECO:0000256" key="2">
    <source>
        <dbReference type="SAM" id="MobiDB-lite"/>
    </source>
</evidence>
<feature type="compositionally biased region" description="Basic and acidic residues" evidence="2">
    <location>
        <begin position="275"/>
        <end position="286"/>
    </location>
</feature>
<reference evidence="5 6" key="1">
    <citation type="journal article" date="2021" name="Hortic Res">
        <title>Chromosome-scale assembly of the Dendrobium chrysotoxum genome enhances the understanding of orchid evolution.</title>
        <authorList>
            <person name="Zhang Y."/>
            <person name="Zhang G.Q."/>
            <person name="Zhang D."/>
            <person name="Liu X.D."/>
            <person name="Xu X.Y."/>
            <person name="Sun W.H."/>
            <person name="Yu X."/>
            <person name="Zhu X."/>
            <person name="Wang Z.W."/>
            <person name="Zhao X."/>
            <person name="Zhong W.Y."/>
            <person name="Chen H."/>
            <person name="Yin W.L."/>
            <person name="Huang T."/>
            <person name="Niu S.C."/>
            <person name="Liu Z.J."/>
        </authorList>
    </citation>
    <scope>NUCLEOTIDE SEQUENCE [LARGE SCALE GENOMIC DNA]</scope>
    <source>
        <strain evidence="5">Lindl</strain>
    </source>
</reference>
<gene>
    <name evidence="5" type="ORF">IEQ34_000140</name>
</gene>
<dbReference type="InterPro" id="IPR050239">
    <property type="entry name" value="Sigma-70_RNA_pol_init_factors"/>
</dbReference>
<dbReference type="PANTHER" id="PTHR30603">
    <property type="entry name" value="RNA POLYMERASE SIGMA FACTOR RPO"/>
    <property type="match status" value="1"/>
</dbReference>
<dbReference type="Proteomes" id="UP000775213">
    <property type="component" value="Unassembled WGS sequence"/>
</dbReference>
<evidence type="ECO:0000259" key="4">
    <source>
        <dbReference type="Pfam" id="PF04542"/>
    </source>
</evidence>
<feature type="domain" description="RNA polymerase sigma-70 region 3" evidence="3">
    <location>
        <begin position="724"/>
        <end position="775"/>
    </location>
</feature>
<evidence type="ECO:0000256" key="1">
    <source>
        <dbReference type="ARBA" id="ARBA00007788"/>
    </source>
</evidence>
<dbReference type="SUPFAM" id="SSF88946">
    <property type="entry name" value="Sigma2 domain of RNA polymerase sigma factors"/>
    <property type="match status" value="1"/>
</dbReference>
<evidence type="ECO:0000313" key="5">
    <source>
        <dbReference type="EMBL" id="KAH0470417.1"/>
    </source>
</evidence>
<comment type="similarity">
    <text evidence="1">Belongs to the sigma-70 factor family.</text>
</comment>
<dbReference type="Pfam" id="PF04539">
    <property type="entry name" value="Sigma70_r3"/>
    <property type="match status" value="1"/>
</dbReference>
<feature type="compositionally biased region" description="Polar residues" evidence="2">
    <location>
        <begin position="141"/>
        <end position="150"/>
    </location>
</feature>
<dbReference type="InterPro" id="IPR007627">
    <property type="entry name" value="RNA_pol_sigma70_r2"/>
</dbReference>
<dbReference type="PANTHER" id="PTHR30603:SF57">
    <property type="entry name" value="RNA POLYMERASE SIGMA FACTOR SIGB"/>
    <property type="match status" value="1"/>
</dbReference>
<dbReference type="EMBL" id="JAGFBR010000001">
    <property type="protein sequence ID" value="KAH0470417.1"/>
    <property type="molecule type" value="Genomic_DNA"/>
</dbReference>
<feature type="compositionally biased region" description="Basic residues" evidence="2">
    <location>
        <begin position="20"/>
        <end position="43"/>
    </location>
</feature>
<dbReference type="Gene3D" id="1.10.601.10">
    <property type="entry name" value="RNA Polymerase Primary Sigma Factor"/>
    <property type="match status" value="1"/>
</dbReference>
<evidence type="ECO:0008006" key="7">
    <source>
        <dbReference type="Google" id="ProtNLM"/>
    </source>
</evidence>
<dbReference type="SUPFAM" id="SSF88659">
    <property type="entry name" value="Sigma3 and sigma4 domains of RNA polymerase sigma factors"/>
    <property type="match status" value="1"/>
</dbReference>
<dbReference type="Gene3D" id="1.10.10.10">
    <property type="entry name" value="Winged helix-like DNA-binding domain superfamily/Winged helix DNA-binding domain"/>
    <property type="match status" value="1"/>
</dbReference>
<organism evidence="5 6">
    <name type="scientific">Dendrobium chrysotoxum</name>
    <name type="common">Orchid</name>
    <dbReference type="NCBI Taxonomy" id="161865"/>
    <lineage>
        <taxon>Eukaryota</taxon>
        <taxon>Viridiplantae</taxon>
        <taxon>Streptophyta</taxon>
        <taxon>Embryophyta</taxon>
        <taxon>Tracheophyta</taxon>
        <taxon>Spermatophyta</taxon>
        <taxon>Magnoliopsida</taxon>
        <taxon>Liliopsida</taxon>
        <taxon>Asparagales</taxon>
        <taxon>Orchidaceae</taxon>
        <taxon>Epidendroideae</taxon>
        <taxon>Malaxideae</taxon>
        <taxon>Dendrobiinae</taxon>
        <taxon>Dendrobium</taxon>
    </lineage>
</organism>
<sequence>MPKSFQGNERPLVTNSNFQVRHRKQGKKSHGKKQTGWNRRGKPATKAAGTGSPAELTGNNKSHQKPKATSAANARILVRFETHCTASQMTAVIEKLQMPTMEARPFSLTCISPLTYVGGVGPPENGGLNDPHIGVRMINKSRNGRASNDNRVIASDDSRDAGRGSINVSLKRVADDFIDKTLPRDFALILRGLYDLSSGFDVNKERIDSGHNQYHVVPFGGKTTRFRGPRVITVYPAVLFGGETVGTCIKGTVVSPQVQSRVRERSEVSTADSIAIRDQKNRDRQSPRAWLANGFDVEEEEEVHGRERRNQKLGAGFRLCIHEVELRKSRTRTGRRTEAGFEQESRKMTTSAPICTRFFKLEADDFHYLGKIFEANLTREEILTSEEAVIAAAAAEAITLAKAAVKFAKAAALLVQNSPSLKFGKTNEHASEEEKLRPEVVKLSESKKISRVSHSVKEAETEPKEGNLTQHQSDSQRTCISNFESDELDVKEKITVRSLRQTERRVRRGKIEEKVAASVISMKLGSHGKKKRAGFHEVDYSDPLRYLRGMTSTAKLLTASEEQQLSEGIQDMLKLERIRDELAERISNEPTFAQWATAAGLDKKTLKKRLNHGRQCKDKMIKSNIRLVISIAKNFQSAGMSLQDLVQDDDIGTCSLYLGADIESYLQEGCRGLLRGAEKFDASKGYKFSTYAHWWIRQAVRKSLSDQSRTIRLPVLDLNFHMVEATYRVREARKQLYSENGRHPSNEEVAKAAGLSMRRLATVLLTPKAPTSLDQR</sequence>
<feature type="region of interest" description="Disordered" evidence="2">
    <location>
        <begin position="141"/>
        <end position="160"/>
    </location>
</feature>
<evidence type="ECO:0000313" key="6">
    <source>
        <dbReference type="Proteomes" id="UP000775213"/>
    </source>
</evidence>
<protein>
    <recommendedName>
        <fullName evidence="7">RNA polymerase sigma-70 region 2 domain-containing protein</fullName>
    </recommendedName>
</protein>
<dbReference type="InterPro" id="IPR036388">
    <property type="entry name" value="WH-like_DNA-bd_sf"/>
</dbReference>
<feature type="compositionally biased region" description="Basic and acidic residues" evidence="2">
    <location>
        <begin position="455"/>
        <end position="465"/>
    </location>
</feature>
<name>A0AAV7HRX6_DENCH</name>
<comment type="caution">
    <text evidence="5">The sequence shown here is derived from an EMBL/GenBank/DDBJ whole genome shotgun (WGS) entry which is preliminary data.</text>
</comment>
<dbReference type="GO" id="GO:0003700">
    <property type="term" value="F:DNA-binding transcription factor activity"/>
    <property type="evidence" value="ECO:0007669"/>
    <property type="project" value="InterPro"/>
</dbReference>
<dbReference type="InterPro" id="IPR007624">
    <property type="entry name" value="RNA_pol_sigma70_r3"/>
</dbReference>
<feature type="compositionally biased region" description="Polar residues" evidence="2">
    <location>
        <begin position="467"/>
        <end position="476"/>
    </location>
</feature>
<dbReference type="GO" id="GO:0006352">
    <property type="term" value="P:DNA-templated transcription initiation"/>
    <property type="evidence" value="ECO:0007669"/>
    <property type="project" value="InterPro"/>
</dbReference>
<dbReference type="InterPro" id="IPR013325">
    <property type="entry name" value="RNA_pol_sigma_r2"/>
</dbReference>
<proteinExistence type="inferred from homology"/>
<accession>A0AAV7HRX6</accession>
<dbReference type="Pfam" id="PF04542">
    <property type="entry name" value="Sigma70_r2"/>
    <property type="match status" value="1"/>
</dbReference>
<feature type="region of interest" description="Disordered" evidence="2">
    <location>
        <begin position="264"/>
        <end position="287"/>
    </location>
</feature>